<keyword evidence="13" id="KW-1185">Reference proteome</keyword>
<keyword evidence="3 9" id="KW-0812">Transmembrane</keyword>
<comment type="caution">
    <text evidence="12">The sequence shown here is derived from an EMBL/GenBank/DDBJ whole genome shotgun (WGS) entry which is preliminary data.</text>
</comment>
<evidence type="ECO:0000256" key="5">
    <source>
        <dbReference type="ARBA" id="ARBA00022989"/>
    </source>
</evidence>
<evidence type="ECO:0000259" key="11">
    <source>
        <dbReference type="Pfam" id="PF18967"/>
    </source>
</evidence>
<evidence type="ECO:0000256" key="7">
    <source>
        <dbReference type="ARBA" id="ARBA00023136"/>
    </source>
</evidence>
<feature type="coiled-coil region" evidence="8">
    <location>
        <begin position="188"/>
        <end position="215"/>
    </location>
</feature>
<dbReference type="Proteomes" id="UP001596978">
    <property type="component" value="Unassembled WGS sequence"/>
</dbReference>
<dbReference type="InterPro" id="IPR003607">
    <property type="entry name" value="HD/PDEase_dom"/>
</dbReference>
<gene>
    <name evidence="12" type="ORF">ACFQ1M_14985</name>
</gene>
<evidence type="ECO:0000256" key="8">
    <source>
        <dbReference type="SAM" id="Coils"/>
    </source>
</evidence>
<sequence>MASILDKTQQYVFKTLNERLSHKYLYHNYSHTQRVVKHVKELIAAENLSEEDAELLELAAWFHDIGFVEGGEGHEEKGALLAKEFLAAEAYPDDKIKTIQDCIRATKMGVTPKTLLQKMLCDADFSHFSSKNYGEVSSLLRGELEQLGISSYTDSQWVEENIKMFLEHHKFYTKTAAELWQPQKNKNLVQLNRALRKIKEKKKVKKRKSAELERKVAKEKRPDRGVETMYRVTLRNHIKLSDIADTKANILLSVNAIIISLALANLIPKLDNPSNTYLIWPTLIFLVFSLISMGLSVLATRPNVTTGRFNREDVKQKKVNLLFFGNFHQMKLEDFEWAMNELIQDKEYLYSSMSKDLYFLGKVLHRKYKILRFTYAIFMIGIAVSVIAFAVSFKMYGN</sequence>
<evidence type="ECO:0000259" key="10">
    <source>
        <dbReference type="Pfam" id="PF01966"/>
    </source>
</evidence>
<protein>
    <submittedName>
        <fullName evidence="12">Pycsar system effector family protein</fullName>
    </submittedName>
</protein>
<evidence type="ECO:0000256" key="3">
    <source>
        <dbReference type="ARBA" id="ARBA00022692"/>
    </source>
</evidence>
<keyword evidence="7 9" id="KW-0472">Membrane</keyword>
<proteinExistence type="predicted"/>
<evidence type="ECO:0000256" key="9">
    <source>
        <dbReference type="SAM" id="Phobius"/>
    </source>
</evidence>
<evidence type="ECO:0000313" key="12">
    <source>
        <dbReference type="EMBL" id="MFD0863519.1"/>
    </source>
</evidence>
<keyword evidence="6" id="KW-0051">Antiviral defense</keyword>
<dbReference type="EMBL" id="JBHTJH010000017">
    <property type="protein sequence ID" value="MFD0863519.1"/>
    <property type="molecule type" value="Genomic_DNA"/>
</dbReference>
<keyword evidence="4" id="KW-0547">Nucleotide-binding</keyword>
<dbReference type="CDD" id="cd00077">
    <property type="entry name" value="HDc"/>
    <property type="match status" value="1"/>
</dbReference>
<comment type="subcellular location">
    <subcellularLocation>
        <location evidence="1">Cell membrane</location>
    </subcellularLocation>
</comment>
<feature type="transmembrane region" description="Helical" evidence="9">
    <location>
        <begin position="373"/>
        <end position="393"/>
    </location>
</feature>
<keyword evidence="5 9" id="KW-1133">Transmembrane helix</keyword>
<dbReference type="Pfam" id="PF01966">
    <property type="entry name" value="HD"/>
    <property type="match status" value="1"/>
</dbReference>
<evidence type="ECO:0000256" key="2">
    <source>
        <dbReference type="ARBA" id="ARBA00022475"/>
    </source>
</evidence>
<dbReference type="InterPro" id="IPR043760">
    <property type="entry name" value="PycTM_dom"/>
</dbReference>
<feature type="domain" description="Pycsar effector protein" evidence="11">
    <location>
        <begin position="230"/>
        <end position="391"/>
    </location>
</feature>
<evidence type="ECO:0000256" key="4">
    <source>
        <dbReference type="ARBA" id="ARBA00022741"/>
    </source>
</evidence>
<evidence type="ECO:0000313" key="13">
    <source>
        <dbReference type="Proteomes" id="UP001596978"/>
    </source>
</evidence>
<keyword evidence="8" id="KW-0175">Coiled coil</keyword>
<dbReference type="InterPro" id="IPR006674">
    <property type="entry name" value="HD_domain"/>
</dbReference>
<dbReference type="Pfam" id="PF18967">
    <property type="entry name" value="PycTM"/>
    <property type="match status" value="1"/>
</dbReference>
<reference evidence="13" key="1">
    <citation type="journal article" date="2019" name="Int. J. Syst. Evol. Microbiol.">
        <title>The Global Catalogue of Microorganisms (GCM) 10K type strain sequencing project: providing services to taxonomists for standard genome sequencing and annotation.</title>
        <authorList>
            <consortium name="The Broad Institute Genomics Platform"/>
            <consortium name="The Broad Institute Genome Sequencing Center for Infectious Disease"/>
            <person name="Wu L."/>
            <person name="Ma J."/>
        </authorList>
    </citation>
    <scope>NUCLEOTIDE SEQUENCE [LARGE SCALE GENOMIC DNA]</scope>
    <source>
        <strain evidence="13">CCUG 62952</strain>
    </source>
</reference>
<dbReference type="RefSeq" id="WP_386409634.1">
    <property type="nucleotide sequence ID" value="NZ_JBHTJH010000017.1"/>
</dbReference>
<feature type="domain" description="HD" evidence="10">
    <location>
        <begin position="29"/>
        <end position="124"/>
    </location>
</feature>
<accession>A0ABW3D0B0</accession>
<feature type="transmembrane region" description="Helical" evidence="9">
    <location>
        <begin position="279"/>
        <end position="299"/>
    </location>
</feature>
<name>A0ABW3D0B0_9FLAO</name>
<keyword evidence="2" id="KW-1003">Cell membrane</keyword>
<evidence type="ECO:0000256" key="1">
    <source>
        <dbReference type="ARBA" id="ARBA00004236"/>
    </source>
</evidence>
<evidence type="ECO:0000256" key="6">
    <source>
        <dbReference type="ARBA" id="ARBA00023118"/>
    </source>
</evidence>
<dbReference type="SUPFAM" id="SSF109604">
    <property type="entry name" value="HD-domain/PDEase-like"/>
    <property type="match status" value="1"/>
</dbReference>
<dbReference type="Gene3D" id="1.10.3210.10">
    <property type="entry name" value="Hypothetical protein af1432"/>
    <property type="match status" value="1"/>
</dbReference>
<feature type="transmembrane region" description="Helical" evidence="9">
    <location>
        <begin position="248"/>
        <end position="267"/>
    </location>
</feature>
<organism evidence="12 13">
    <name type="scientific">Sungkyunkwania multivorans</name>
    <dbReference type="NCBI Taxonomy" id="1173618"/>
    <lineage>
        <taxon>Bacteria</taxon>
        <taxon>Pseudomonadati</taxon>
        <taxon>Bacteroidota</taxon>
        <taxon>Flavobacteriia</taxon>
        <taxon>Flavobacteriales</taxon>
        <taxon>Flavobacteriaceae</taxon>
        <taxon>Sungkyunkwania</taxon>
    </lineage>
</organism>